<evidence type="ECO:0000313" key="2">
    <source>
        <dbReference type="EMBL" id="GIF56377.1"/>
    </source>
</evidence>
<keyword evidence="1" id="KW-1133">Transmembrane helix</keyword>
<keyword evidence="3" id="KW-1185">Reference proteome</keyword>
<reference evidence="2 3" key="1">
    <citation type="submission" date="2021-01" db="EMBL/GenBank/DDBJ databases">
        <title>Whole genome shotgun sequence of Asanoa iriomotensis NBRC 100142.</title>
        <authorList>
            <person name="Komaki H."/>
            <person name="Tamura T."/>
        </authorList>
    </citation>
    <scope>NUCLEOTIDE SEQUENCE [LARGE SCALE GENOMIC DNA]</scope>
    <source>
        <strain evidence="2 3">NBRC 100142</strain>
    </source>
</reference>
<sequence length="421" mass="44053">MNSDLEERLTSTLARAADAAPVLGGADPVAAVRARQRRRRRRRATLASACAVVVAAVSGVTATQVAGPSPAPKPDPAVVYGFAPDRIPDFANLPEPEQLWPDAVHKLPGRLPDGSQYAVAAVLGDGRYLVTGGLWKGDTAPSVFDTRAGTVTELGTPTVSDGFVPGLGLLMAREVNGQAVWFLEGSRNNRSGREIWAAPLDGGPARHLADLPDGVAPRFSVAGNAIIWDQQGPGNAETPPNSVHTVSLDGGPAKLVPGSQGFDLTNIGPWIKNQHRGTGTDPRTAGELRNVVTGERRPWKAAPSLQYVFCGPTWCAGKGSGGAVALQSLDGSDPVVLPHSGDLAQAAGGRLAVGYLDVANGRVRVVWDRTTGWAAGIRLPRGSDAPARYRPNGDSSDYEPEVIPLSATDEQLVVLDLRAVN</sequence>
<comment type="caution">
    <text evidence="2">The sequence shown here is derived from an EMBL/GenBank/DDBJ whole genome shotgun (WGS) entry which is preliminary data.</text>
</comment>
<keyword evidence="1" id="KW-0812">Transmembrane</keyword>
<dbReference type="EMBL" id="BONC01000014">
    <property type="protein sequence ID" value="GIF56377.1"/>
    <property type="molecule type" value="Genomic_DNA"/>
</dbReference>
<dbReference type="SUPFAM" id="SSF69304">
    <property type="entry name" value="Tricorn protease N-terminal domain"/>
    <property type="match status" value="1"/>
</dbReference>
<name>A0ABQ4C0R4_9ACTN</name>
<keyword evidence="1" id="KW-0472">Membrane</keyword>
<protein>
    <submittedName>
        <fullName evidence="2">Uncharacterized protein</fullName>
    </submittedName>
</protein>
<dbReference type="RefSeq" id="WP_203702161.1">
    <property type="nucleotide sequence ID" value="NZ_BAAALU010000006.1"/>
</dbReference>
<proteinExistence type="predicted"/>
<evidence type="ECO:0000313" key="3">
    <source>
        <dbReference type="Proteomes" id="UP000624325"/>
    </source>
</evidence>
<evidence type="ECO:0000256" key="1">
    <source>
        <dbReference type="SAM" id="Phobius"/>
    </source>
</evidence>
<gene>
    <name evidence="2" type="ORF">Air01nite_24720</name>
</gene>
<dbReference type="Proteomes" id="UP000624325">
    <property type="component" value="Unassembled WGS sequence"/>
</dbReference>
<organism evidence="2 3">
    <name type="scientific">Asanoa iriomotensis</name>
    <dbReference type="NCBI Taxonomy" id="234613"/>
    <lineage>
        <taxon>Bacteria</taxon>
        <taxon>Bacillati</taxon>
        <taxon>Actinomycetota</taxon>
        <taxon>Actinomycetes</taxon>
        <taxon>Micromonosporales</taxon>
        <taxon>Micromonosporaceae</taxon>
        <taxon>Asanoa</taxon>
    </lineage>
</organism>
<feature type="transmembrane region" description="Helical" evidence="1">
    <location>
        <begin position="44"/>
        <end position="66"/>
    </location>
</feature>
<accession>A0ABQ4C0R4</accession>